<feature type="transmembrane region" description="Helical" evidence="3">
    <location>
        <begin position="365"/>
        <end position="387"/>
    </location>
</feature>
<dbReference type="InterPro" id="IPR036259">
    <property type="entry name" value="MFS_trans_sf"/>
</dbReference>
<feature type="transmembrane region" description="Helical" evidence="3">
    <location>
        <begin position="185"/>
        <end position="205"/>
    </location>
</feature>
<evidence type="ECO:0000313" key="5">
    <source>
        <dbReference type="Proteomes" id="UP001597237"/>
    </source>
</evidence>
<feature type="transmembrane region" description="Helical" evidence="3">
    <location>
        <begin position="86"/>
        <end position="107"/>
    </location>
</feature>
<comment type="caution">
    <text evidence="4">The sequence shown here is derived from an EMBL/GenBank/DDBJ whole genome shotgun (WGS) entry which is preliminary data.</text>
</comment>
<evidence type="ECO:0000256" key="2">
    <source>
        <dbReference type="SAM" id="MobiDB-lite"/>
    </source>
</evidence>
<dbReference type="SUPFAM" id="SSF103473">
    <property type="entry name" value="MFS general substrate transporter"/>
    <property type="match status" value="1"/>
</dbReference>
<dbReference type="PANTHER" id="PTHR11328:SF24">
    <property type="entry name" value="MAJOR FACILITATOR SUPERFAMILY (MFS) PROFILE DOMAIN-CONTAINING PROTEIN"/>
    <property type="match status" value="1"/>
</dbReference>
<keyword evidence="3" id="KW-1133">Transmembrane helix</keyword>
<feature type="transmembrane region" description="Helical" evidence="3">
    <location>
        <begin position="300"/>
        <end position="318"/>
    </location>
</feature>
<dbReference type="PANTHER" id="PTHR11328">
    <property type="entry name" value="MAJOR FACILITATOR SUPERFAMILY DOMAIN-CONTAINING PROTEIN"/>
    <property type="match status" value="1"/>
</dbReference>
<dbReference type="InterPro" id="IPR039672">
    <property type="entry name" value="MFS_2"/>
</dbReference>
<dbReference type="EMBL" id="JBHUEY010000001">
    <property type="protein sequence ID" value="MFD1782220.1"/>
    <property type="molecule type" value="Genomic_DNA"/>
</dbReference>
<dbReference type="Proteomes" id="UP001597237">
    <property type="component" value="Unassembled WGS sequence"/>
</dbReference>
<feature type="transmembrane region" description="Helical" evidence="3">
    <location>
        <begin position="270"/>
        <end position="288"/>
    </location>
</feature>
<sequence length="481" mass="51831">MAPSNAPAKHAPLALTVVLAFAATSLPLSAVTIAIGVYLPQYFARNLGVELGVVGAAFALIRLIDIPLDPLLGLAMDRTKTRWGRYRIWTVAGAPVLMAAIYMLFMAPQGVSLAYIMTWLLVMYLGTSMLHLSHAAWGATLAKTYNERARIFGVMAAVGVAGSVLVLTMPMVVKLLGFDEEALGVPGMGWFILALTPLAVFAVVWKTPEYIAPEVKGHKFQLREYWSLIARPTMGRILLADLLLALGPGWMAAVYMFFFTDSRGFSTSEASLLLMVYIAAGFVGAPLMGRLAMRISKHRAVMVATTGYSLILICLMAIPKGSVIVGIFPMFVAGFLAAGFTVLLRAMTADVADEVRLEQGKERSGLLYALTTLTNKIAGAFSIWLTFMVLEQVGYQAKAGAVNTPEAIRGLELAYLIGPIVFVMLGGFCMIGYRLGPERTAEIRRLLDEREGAAYDQAPVLDTLDPAEPGVASPLVEPSRG</sequence>
<reference evidence="5" key="1">
    <citation type="journal article" date="2019" name="Int. J. Syst. Evol. Microbiol.">
        <title>The Global Catalogue of Microorganisms (GCM) 10K type strain sequencing project: providing services to taxonomists for standard genome sequencing and annotation.</title>
        <authorList>
            <consortium name="The Broad Institute Genomics Platform"/>
            <consortium name="The Broad Institute Genome Sequencing Center for Infectious Disease"/>
            <person name="Wu L."/>
            <person name="Ma J."/>
        </authorList>
    </citation>
    <scope>NUCLEOTIDE SEQUENCE [LARGE SCALE GENOMIC DNA]</scope>
    <source>
        <strain evidence="5">DFY28</strain>
    </source>
</reference>
<feature type="transmembrane region" description="Helical" evidence="3">
    <location>
        <begin position="413"/>
        <end position="435"/>
    </location>
</feature>
<feature type="transmembrane region" description="Helical" evidence="3">
    <location>
        <begin position="113"/>
        <end position="139"/>
    </location>
</feature>
<protein>
    <submittedName>
        <fullName evidence="4">MFS transporter</fullName>
    </submittedName>
</protein>
<feature type="region of interest" description="Disordered" evidence="2">
    <location>
        <begin position="458"/>
        <end position="481"/>
    </location>
</feature>
<proteinExistence type="inferred from homology"/>
<feature type="transmembrane region" description="Helical" evidence="3">
    <location>
        <begin position="12"/>
        <end position="39"/>
    </location>
</feature>
<dbReference type="Pfam" id="PF13347">
    <property type="entry name" value="MFS_2"/>
    <property type="match status" value="1"/>
</dbReference>
<gene>
    <name evidence="4" type="ORF">ACFSC0_02350</name>
</gene>
<keyword evidence="3" id="KW-0812">Transmembrane</keyword>
<dbReference type="Gene3D" id="1.20.1250.20">
    <property type="entry name" value="MFS general substrate transporter like domains"/>
    <property type="match status" value="2"/>
</dbReference>
<evidence type="ECO:0000256" key="1">
    <source>
        <dbReference type="ARBA" id="ARBA00009617"/>
    </source>
</evidence>
<keyword evidence="5" id="KW-1185">Reference proteome</keyword>
<accession>A0ABW4MWE7</accession>
<feature type="transmembrane region" description="Helical" evidence="3">
    <location>
        <begin position="237"/>
        <end position="258"/>
    </location>
</feature>
<name>A0ABW4MWE7_9CAUL</name>
<keyword evidence="3" id="KW-0472">Membrane</keyword>
<organism evidence="4 5">
    <name type="scientific">Phenylobacterium terrae</name>
    <dbReference type="NCBI Taxonomy" id="2665495"/>
    <lineage>
        <taxon>Bacteria</taxon>
        <taxon>Pseudomonadati</taxon>
        <taxon>Pseudomonadota</taxon>
        <taxon>Alphaproteobacteria</taxon>
        <taxon>Caulobacterales</taxon>
        <taxon>Caulobacteraceae</taxon>
        <taxon>Phenylobacterium</taxon>
    </lineage>
</organism>
<comment type="similarity">
    <text evidence="1">Belongs to the sodium:galactoside symporter (TC 2.A.2) family.</text>
</comment>
<feature type="transmembrane region" description="Helical" evidence="3">
    <location>
        <begin position="151"/>
        <end position="173"/>
    </location>
</feature>
<evidence type="ECO:0000256" key="3">
    <source>
        <dbReference type="SAM" id="Phobius"/>
    </source>
</evidence>
<dbReference type="RefSeq" id="WP_377280953.1">
    <property type="nucleotide sequence ID" value="NZ_JBHRSI010000003.1"/>
</dbReference>
<feature type="transmembrane region" description="Helical" evidence="3">
    <location>
        <begin position="324"/>
        <end position="344"/>
    </location>
</feature>
<evidence type="ECO:0000313" key="4">
    <source>
        <dbReference type="EMBL" id="MFD1782220.1"/>
    </source>
</evidence>